<dbReference type="Proteomes" id="UP000198414">
    <property type="component" value="Unassembled WGS sequence"/>
</dbReference>
<accession>A0A1Z5IWG3</accession>
<evidence type="ECO:0000313" key="4">
    <source>
        <dbReference type="Proteomes" id="UP000198430"/>
    </source>
</evidence>
<evidence type="ECO:0000313" key="3">
    <source>
        <dbReference type="Proteomes" id="UP000198414"/>
    </source>
</evidence>
<keyword evidence="4" id="KW-1185">Reference proteome</keyword>
<dbReference type="EMBL" id="BCMH01000006">
    <property type="protein sequence ID" value="GAX03503.1"/>
    <property type="molecule type" value="Genomic_DNA"/>
</dbReference>
<protein>
    <submittedName>
        <fullName evidence="1">Uncharacterized protein</fullName>
    </submittedName>
</protein>
<dbReference type="Proteomes" id="UP000198430">
    <property type="component" value="Unassembled WGS sequence"/>
</dbReference>
<evidence type="ECO:0000313" key="1">
    <source>
        <dbReference type="EMBL" id="GAX03503.1"/>
    </source>
</evidence>
<accession>A0A1Z5IP29</accession>
<organism evidence="1 4">
    <name type="scientific">Secundilactobacillus pentosiphilus</name>
    <dbReference type="NCBI Taxonomy" id="1714682"/>
    <lineage>
        <taxon>Bacteria</taxon>
        <taxon>Bacillati</taxon>
        <taxon>Bacillota</taxon>
        <taxon>Bacilli</taxon>
        <taxon>Lactobacillales</taxon>
        <taxon>Lactobacillaceae</taxon>
        <taxon>Secundilactobacillus</taxon>
    </lineage>
</organism>
<evidence type="ECO:0000313" key="2">
    <source>
        <dbReference type="EMBL" id="GAX06087.1"/>
    </source>
</evidence>
<sequence length="43" mass="5241">MLTDQVNENFTRMIETAYIICYIIMSKVRKTFYLNLIVKKFTF</sequence>
<gene>
    <name evidence="1" type="ORF">IWT140_01107</name>
    <name evidence="2" type="ORF">IWT25_01412</name>
</gene>
<dbReference type="AlphaFoldDB" id="A0A1Z5IP29"/>
<reference evidence="3 4" key="1">
    <citation type="submission" date="2015-11" db="EMBL/GenBank/DDBJ databases">
        <title>Draft genome sequences of new species of the genus Lactobacillus isolated from orchardgrass silage.</title>
        <authorList>
            <person name="Tohno M."/>
            <person name="Tanizawa Y."/>
            <person name="Arita M."/>
        </authorList>
    </citation>
    <scope>NUCLEOTIDE SEQUENCE [LARGE SCALE GENOMIC DNA]</scope>
    <source>
        <strain evidence="1 4">IWT140</strain>
        <strain evidence="2 3">IWT25</strain>
    </source>
</reference>
<dbReference type="EMBL" id="BCMI01000011">
    <property type="protein sequence ID" value="GAX06087.1"/>
    <property type="molecule type" value="Genomic_DNA"/>
</dbReference>
<proteinExistence type="predicted"/>
<comment type="caution">
    <text evidence="1">The sequence shown here is derived from an EMBL/GenBank/DDBJ whole genome shotgun (WGS) entry which is preliminary data.</text>
</comment>
<name>A0A1Z5IP29_9LACO</name>